<organism evidence="1 2">
    <name type="scientific">Liparis tanakae</name>
    <name type="common">Tanaka's snailfish</name>
    <dbReference type="NCBI Taxonomy" id="230148"/>
    <lineage>
        <taxon>Eukaryota</taxon>
        <taxon>Metazoa</taxon>
        <taxon>Chordata</taxon>
        <taxon>Craniata</taxon>
        <taxon>Vertebrata</taxon>
        <taxon>Euteleostomi</taxon>
        <taxon>Actinopterygii</taxon>
        <taxon>Neopterygii</taxon>
        <taxon>Teleostei</taxon>
        <taxon>Neoteleostei</taxon>
        <taxon>Acanthomorphata</taxon>
        <taxon>Eupercaria</taxon>
        <taxon>Perciformes</taxon>
        <taxon>Cottioidei</taxon>
        <taxon>Cottales</taxon>
        <taxon>Liparidae</taxon>
        <taxon>Liparis</taxon>
    </lineage>
</organism>
<accession>A0A4Z2E004</accession>
<evidence type="ECO:0000313" key="1">
    <source>
        <dbReference type="EMBL" id="TNN22059.1"/>
    </source>
</evidence>
<protein>
    <submittedName>
        <fullName evidence="1">Uncharacterized protein</fullName>
    </submittedName>
</protein>
<evidence type="ECO:0000313" key="2">
    <source>
        <dbReference type="Proteomes" id="UP000314294"/>
    </source>
</evidence>
<sequence length="97" mass="9504">MSPTAKRILVVAESSAFIQGTPPDMGCCGAKGRLSIAACIGWGQDCSGMDLGAVLGVKAGGLGWGVCTGGGGQCYTNGGRVKGGVLSVVLICGWVVG</sequence>
<keyword evidence="2" id="KW-1185">Reference proteome</keyword>
<dbReference type="AlphaFoldDB" id="A0A4Z2E004"/>
<comment type="caution">
    <text evidence="1">The sequence shown here is derived from an EMBL/GenBank/DDBJ whole genome shotgun (WGS) entry which is preliminary data.</text>
</comment>
<gene>
    <name evidence="1" type="ORF">EYF80_067829</name>
</gene>
<name>A0A4Z2E004_9TELE</name>
<proteinExistence type="predicted"/>
<dbReference type="Proteomes" id="UP000314294">
    <property type="component" value="Unassembled WGS sequence"/>
</dbReference>
<reference evidence="1 2" key="1">
    <citation type="submission" date="2019-03" db="EMBL/GenBank/DDBJ databases">
        <title>First draft genome of Liparis tanakae, snailfish: a comprehensive survey of snailfish specific genes.</title>
        <authorList>
            <person name="Kim W."/>
            <person name="Song I."/>
            <person name="Jeong J.-H."/>
            <person name="Kim D."/>
            <person name="Kim S."/>
            <person name="Ryu S."/>
            <person name="Song J.Y."/>
            <person name="Lee S.K."/>
        </authorList>
    </citation>
    <scope>NUCLEOTIDE SEQUENCE [LARGE SCALE GENOMIC DNA]</scope>
    <source>
        <tissue evidence="1">Muscle</tissue>
    </source>
</reference>
<dbReference type="EMBL" id="SRLO01024445">
    <property type="protein sequence ID" value="TNN22059.1"/>
    <property type="molecule type" value="Genomic_DNA"/>
</dbReference>